<sequence>MRGLKRNKQKLWYQLYDNHIPIYETDLDGNIIYDPVTGEPLLTGDCTVGYADPVEFRANVSAARGEANTDPFGVDLAYDKTIATCDINLPIDELSVLFVDKKPEIGADGKLTNKPDFKVVKVAKSLNSVLYAIRKVTEGGTQNDST</sequence>
<protein>
    <submittedName>
        <fullName evidence="1">Uncharacterized protein</fullName>
    </submittedName>
</protein>
<dbReference type="RefSeq" id="WP_057572854.1">
    <property type="nucleotide sequence ID" value="NZ_CZAB01000071.1"/>
</dbReference>
<gene>
    <name evidence="1" type="ORF">ERS852480_04612</name>
</gene>
<evidence type="ECO:0000313" key="2">
    <source>
        <dbReference type="Proteomes" id="UP000095512"/>
    </source>
</evidence>
<accession>A0A174SXG7</accession>
<dbReference type="Proteomes" id="UP000095512">
    <property type="component" value="Unassembled WGS sequence"/>
</dbReference>
<proteinExistence type="predicted"/>
<reference evidence="1 2" key="1">
    <citation type="submission" date="2015-09" db="EMBL/GenBank/DDBJ databases">
        <authorList>
            <consortium name="Pathogen Informatics"/>
        </authorList>
    </citation>
    <scope>NUCLEOTIDE SEQUENCE [LARGE SCALE GENOMIC DNA]</scope>
    <source>
        <strain evidence="1 2">2789STDY5834865</strain>
    </source>
</reference>
<name>A0A174SXG7_9FIRM</name>
<evidence type="ECO:0000313" key="1">
    <source>
        <dbReference type="EMBL" id="CUQ00105.1"/>
    </source>
</evidence>
<dbReference type="EMBL" id="CZAB01000071">
    <property type="protein sequence ID" value="CUQ00105.1"/>
    <property type="molecule type" value="Genomic_DNA"/>
</dbReference>
<organism evidence="1 2">
    <name type="scientific">Enterocloster clostridioformis</name>
    <dbReference type="NCBI Taxonomy" id="1531"/>
    <lineage>
        <taxon>Bacteria</taxon>
        <taxon>Bacillati</taxon>
        <taxon>Bacillota</taxon>
        <taxon>Clostridia</taxon>
        <taxon>Lachnospirales</taxon>
        <taxon>Lachnospiraceae</taxon>
        <taxon>Enterocloster</taxon>
    </lineage>
</organism>
<dbReference type="AlphaFoldDB" id="A0A174SXG7"/>